<comment type="caution">
    <text evidence="9">The sequence shown here is derived from an EMBL/GenBank/DDBJ whole genome shotgun (WGS) entry which is preliminary data.</text>
</comment>
<comment type="similarity">
    <text evidence="2">Belongs to the 'GDSL' lipolytic enzyme family.</text>
</comment>
<dbReference type="PANTHER" id="PTHR45650">
    <property type="entry name" value="GDSL-LIKE LIPASE/ACYLHYDROLASE-RELATED"/>
    <property type="match status" value="1"/>
</dbReference>
<feature type="compositionally biased region" description="Polar residues" evidence="8">
    <location>
        <begin position="1"/>
        <end position="10"/>
    </location>
</feature>
<dbReference type="InterPro" id="IPR035669">
    <property type="entry name" value="SGNH_plant_lipase-like"/>
</dbReference>
<organism evidence="9 10">
    <name type="scientific">Dillenia turbinata</name>
    <dbReference type="NCBI Taxonomy" id="194707"/>
    <lineage>
        <taxon>Eukaryota</taxon>
        <taxon>Viridiplantae</taxon>
        <taxon>Streptophyta</taxon>
        <taxon>Embryophyta</taxon>
        <taxon>Tracheophyta</taxon>
        <taxon>Spermatophyta</taxon>
        <taxon>Magnoliopsida</taxon>
        <taxon>eudicotyledons</taxon>
        <taxon>Gunneridae</taxon>
        <taxon>Pentapetalae</taxon>
        <taxon>Dilleniales</taxon>
        <taxon>Dilleniaceae</taxon>
        <taxon>Dillenia</taxon>
    </lineage>
</organism>
<dbReference type="GO" id="GO:0016788">
    <property type="term" value="F:hydrolase activity, acting on ester bonds"/>
    <property type="evidence" value="ECO:0007669"/>
    <property type="project" value="InterPro"/>
</dbReference>
<evidence type="ECO:0000256" key="2">
    <source>
        <dbReference type="ARBA" id="ARBA00008668"/>
    </source>
</evidence>
<feature type="region of interest" description="Disordered" evidence="8">
    <location>
        <begin position="1"/>
        <end position="24"/>
    </location>
</feature>
<keyword evidence="5" id="KW-0378">Hydrolase</keyword>
<keyword evidence="10" id="KW-1185">Reference proteome</keyword>
<evidence type="ECO:0000256" key="8">
    <source>
        <dbReference type="SAM" id="MobiDB-lite"/>
    </source>
</evidence>
<dbReference type="Gene3D" id="3.40.50.1110">
    <property type="entry name" value="SGNH hydrolase"/>
    <property type="match status" value="1"/>
</dbReference>
<evidence type="ECO:0000256" key="1">
    <source>
        <dbReference type="ARBA" id="ARBA00004613"/>
    </source>
</evidence>
<accession>A0AAN8UDJ4</accession>
<dbReference type="InterPro" id="IPR051238">
    <property type="entry name" value="GDSL_esterase/lipase"/>
</dbReference>
<proteinExistence type="inferred from homology"/>
<sequence length="387" mass="42595">MQKSPSLIDSHQTREQRSDQKKMAKQRQRTITQFLFIVLIVVVASAQESEPLTPAMFIFGDSLIDNGNNNLLATIARANYYPYGIDFGRPTGRFCNGLTVVDFGAHYLGLPLIPPYLDPTSKGSNILRGLNYASAAAGILDETGRTYGQRISFNGQISQFQQTVTLQLPSFFEDSSKLAQYLAKSVFLINIGSNDYINNYLQPNSYLSSYVYNGEAFADLLINTLSGQLVRLYRLGARKMVLVGIGALGCIPSQLSMVNSGNGCVDRVNALANSFNTRLIGLTNTLNASLPGSFFIYQNIYDLFYDMVNNPSTYGFSISDRACCGNGKNGGQLTCLPLQQPCANRNQFIFWDSFHPTEAANAIIAKSCYSPSATECYPISIYQLAQL</sequence>
<dbReference type="EMBL" id="JBAMMX010000027">
    <property type="protein sequence ID" value="KAK6913415.1"/>
    <property type="molecule type" value="Genomic_DNA"/>
</dbReference>
<name>A0AAN8UDJ4_9MAGN</name>
<keyword evidence="4" id="KW-0732">Signal</keyword>
<dbReference type="InterPro" id="IPR036514">
    <property type="entry name" value="SGNH_hydro_sf"/>
</dbReference>
<dbReference type="GO" id="GO:0016042">
    <property type="term" value="P:lipid catabolic process"/>
    <property type="evidence" value="ECO:0007669"/>
    <property type="project" value="UniProtKB-KW"/>
</dbReference>
<dbReference type="CDD" id="cd01837">
    <property type="entry name" value="SGNH_plant_lipase_like"/>
    <property type="match status" value="1"/>
</dbReference>
<comment type="subcellular location">
    <subcellularLocation>
        <location evidence="1">Secreted</location>
    </subcellularLocation>
</comment>
<keyword evidence="6" id="KW-0442">Lipid degradation</keyword>
<keyword evidence="3" id="KW-0964">Secreted</keyword>
<dbReference type="InterPro" id="IPR001087">
    <property type="entry name" value="GDSL"/>
</dbReference>
<dbReference type="GO" id="GO:0005576">
    <property type="term" value="C:extracellular region"/>
    <property type="evidence" value="ECO:0007669"/>
    <property type="project" value="UniProtKB-SubCell"/>
</dbReference>
<feature type="compositionally biased region" description="Basic and acidic residues" evidence="8">
    <location>
        <begin position="11"/>
        <end position="22"/>
    </location>
</feature>
<protein>
    <submittedName>
        <fullName evidence="9">GDSL lipase/esterase</fullName>
    </submittedName>
</protein>
<gene>
    <name evidence="9" type="ORF">RJ641_023016</name>
</gene>
<dbReference type="Pfam" id="PF00657">
    <property type="entry name" value="Lipase_GDSL"/>
    <property type="match status" value="1"/>
</dbReference>
<reference evidence="9 10" key="1">
    <citation type="submission" date="2023-12" db="EMBL/GenBank/DDBJ databases">
        <title>A high-quality genome assembly for Dillenia turbinata (Dilleniales).</title>
        <authorList>
            <person name="Chanderbali A."/>
        </authorList>
    </citation>
    <scope>NUCLEOTIDE SEQUENCE [LARGE SCALE GENOMIC DNA]</scope>
    <source>
        <strain evidence="9">LSX21</strain>
        <tissue evidence="9">Leaf</tissue>
    </source>
</reference>
<evidence type="ECO:0000256" key="6">
    <source>
        <dbReference type="ARBA" id="ARBA00022963"/>
    </source>
</evidence>
<evidence type="ECO:0000256" key="5">
    <source>
        <dbReference type="ARBA" id="ARBA00022801"/>
    </source>
</evidence>
<evidence type="ECO:0000256" key="4">
    <source>
        <dbReference type="ARBA" id="ARBA00022729"/>
    </source>
</evidence>
<dbReference type="Proteomes" id="UP001370490">
    <property type="component" value="Unassembled WGS sequence"/>
</dbReference>
<evidence type="ECO:0000256" key="7">
    <source>
        <dbReference type="ARBA" id="ARBA00023098"/>
    </source>
</evidence>
<evidence type="ECO:0000256" key="3">
    <source>
        <dbReference type="ARBA" id="ARBA00022525"/>
    </source>
</evidence>
<keyword evidence="7" id="KW-0443">Lipid metabolism</keyword>
<evidence type="ECO:0000313" key="9">
    <source>
        <dbReference type="EMBL" id="KAK6913415.1"/>
    </source>
</evidence>
<dbReference type="PANTHER" id="PTHR45650:SF79">
    <property type="entry name" value="GDSL ESTERASE_LIPASE 7"/>
    <property type="match status" value="1"/>
</dbReference>
<dbReference type="AlphaFoldDB" id="A0AAN8UDJ4"/>
<evidence type="ECO:0000313" key="10">
    <source>
        <dbReference type="Proteomes" id="UP001370490"/>
    </source>
</evidence>